<dbReference type="InterPro" id="IPR000700">
    <property type="entry name" value="PAS-assoc_C"/>
</dbReference>
<dbReference type="OrthoDB" id="7991996at2"/>
<comment type="caution">
    <text evidence="7">The sequence shown here is derived from an EMBL/GenBank/DDBJ whole genome shotgun (WGS) entry which is preliminary data.</text>
</comment>
<dbReference type="Pfam" id="PF00196">
    <property type="entry name" value="GerE"/>
    <property type="match status" value="1"/>
</dbReference>
<evidence type="ECO:0000259" key="5">
    <source>
        <dbReference type="PROSITE" id="PS50112"/>
    </source>
</evidence>
<keyword evidence="8" id="KW-1185">Reference proteome</keyword>
<accession>A0A553WGU8</accession>
<dbReference type="Gene3D" id="1.10.10.10">
    <property type="entry name" value="Winged helix-like DNA-binding domain superfamily/Winged helix DNA-binding domain"/>
    <property type="match status" value="1"/>
</dbReference>
<gene>
    <name evidence="7" type="ORF">FOM92_00235</name>
</gene>
<dbReference type="InterPro" id="IPR000792">
    <property type="entry name" value="Tscrpt_reg_LuxR_C"/>
</dbReference>
<dbReference type="NCBIfam" id="TIGR00229">
    <property type="entry name" value="sensory_box"/>
    <property type="match status" value="1"/>
</dbReference>
<evidence type="ECO:0000259" key="4">
    <source>
        <dbReference type="PROSITE" id="PS50043"/>
    </source>
</evidence>
<keyword evidence="3" id="KW-0157">Chromophore</keyword>
<evidence type="ECO:0000313" key="7">
    <source>
        <dbReference type="EMBL" id="TSB03913.1"/>
    </source>
</evidence>
<dbReference type="SUPFAM" id="SSF55785">
    <property type="entry name" value="PYP-like sensor domain (PAS domain)"/>
    <property type="match status" value="1"/>
</dbReference>
<dbReference type="PROSITE" id="PS50113">
    <property type="entry name" value="PAC"/>
    <property type="match status" value="1"/>
</dbReference>
<dbReference type="Proteomes" id="UP000320160">
    <property type="component" value="Unassembled WGS sequence"/>
</dbReference>
<dbReference type="SMART" id="SM00421">
    <property type="entry name" value="HTH_LUXR"/>
    <property type="match status" value="1"/>
</dbReference>
<dbReference type="SUPFAM" id="SSF46894">
    <property type="entry name" value="C-terminal effector domain of the bipartite response regulators"/>
    <property type="match status" value="1"/>
</dbReference>
<dbReference type="PANTHER" id="PTHR47429:SF2">
    <property type="entry name" value="PROTEIN TWIN LOV 1"/>
    <property type="match status" value="1"/>
</dbReference>
<dbReference type="GO" id="GO:0006355">
    <property type="term" value="P:regulation of DNA-templated transcription"/>
    <property type="evidence" value="ECO:0007669"/>
    <property type="project" value="InterPro"/>
</dbReference>
<protein>
    <submittedName>
        <fullName evidence="7">PAS domain-containing protein</fullName>
    </submittedName>
</protein>
<evidence type="ECO:0000256" key="1">
    <source>
        <dbReference type="ARBA" id="ARBA00022630"/>
    </source>
</evidence>
<dbReference type="PRINTS" id="PR00038">
    <property type="entry name" value="HTHLUXR"/>
</dbReference>
<dbReference type="Pfam" id="PF13426">
    <property type="entry name" value="PAS_9"/>
    <property type="match status" value="1"/>
</dbReference>
<sequence length="202" mass="22558">MSGRGRHPVLDAIRHSPIATVVSDPKEADNPIIAANEAFCKLTGYDESEILGRNCRFLRGPDTENSQTEKLRESINARRATLAELINYRKDGSPFRNAVMIAPLFDSGGKLEYFVGSQIEVLPEEESIAVVRQQQAAEIVHRLSPRQREILQQMAQGFRTKQIAHMLSLSEKTVQMHRMLMFKKLSTSNAADAVRIAVEAGL</sequence>
<reference evidence="7 8" key="1">
    <citation type="submission" date="2019-07" db="EMBL/GenBank/DDBJ databases">
        <authorList>
            <person name="Park M."/>
        </authorList>
    </citation>
    <scope>NUCLEOTIDE SEQUENCE [LARGE SCALE GENOMIC DNA]</scope>
    <source>
        <strain evidence="7 8">KCTC32445</strain>
    </source>
</reference>
<dbReference type="EMBL" id="VKKU01000001">
    <property type="protein sequence ID" value="TSB03913.1"/>
    <property type="molecule type" value="Genomic_DNA"/>
</dbReference>
<evidence type="ECO:0000313" key="8">
    <source>
        <dbReference type="Proteomes" id="UP000320160"/>
    </source>
</evidence>
<dbReference type="InterPro" id="IPR000014">
    <property type="entry name" value="PAS"/>
</dbReference>
<dbReference type="PROSITE" id="PS50043">
    <property type="entry name" value="HTH_LUXR_2"/>
    <property type="match status" value="1"/>
</dbReference>
<dbReference type="Gene3D" id="3.30.450.20">
    <property type="entry name" value="PAS domain"/>
    <property type="match status" value="1"/>
</dbReference>
<feature type="domain" description="PAS" evidence="5">
    <location>
        <begin position="27"/>
        <end position="78"/>
    </location>
</feature>
<proteinExistence type="predicted"/>
<dbReference type="AlphaFoldDB" id="A0A553WGU8"/>
<dbReference type="CDD" id="cd06170">
    <property type="entry name" value="LuxR_C_like"/>
    <property type="match status" value="1"/>
</dbReference>
<dbReference type="CDD" id="cd00130">
    <property type="entry name" value="PAS"/>
    <property type="match status" value="1"/>
</dbReference>
<dbReference type="PROSITE" id="PS50112">
    <property type="entry name" value="PAS"/>
    <property type="match status" value="1"/>
</dbReference>
<keyword evidence="1" id="KW-0285">Flavoprotein</keyword>
<dbReference type="PANTHER" id="PTHR47429">
    <property type="entry name" value="PROTEIN TWIN LOV 1"/>
    <property type="match status" value="1"/>
</dbReference>
<dbReference type="GO" id="GO:0003677">
    <property type="term" value="F:DNA binding"/>
    <property type="evidence" value="ECO:0007669"/>
    <property type="project" value="InterPro"/>
</dbReference>
<name>A0A553WGU8_9SPHN</name>
<evidence type="ECO:0000256" key="2">
    <source>
        <dbReference type="ARBA" id="ARBA00022643"/>
    </source>
</evidence>
<evidence type="ECO:0000259" key="6">
    <source>
        <dbReference type="PROSITE" id="PS50113"/>
    </source>
</evidence>
<dbReference type="InterPro" id="IPR036388">
    <property type="entry name" value="WH-like_DNA-bd_sf"/>
</dbReference>
<dbReference type="InterPro" id="IPR016032">
    <property type="entry name" value="Sig_transdc_resp-reg_C-effctor"/>
</dbReference>
<dbReference type="RefSeq" id="WP_143774770.1">
    <property type="nucleotide sequence ID" value="NZ_VKKU01000001.1"/>
</dbReference>
<evidence type="ECO:0000256" key="3">
    <source>
        <dbReference type="ARBA" id="ARBA00022991"/>
    </source>
</evidence>
<organism evidence="7 8">
    <name type="scientific">Sphingorhabdus contaminans</name>
    <dbReference type="NCBI Taxonomy" id="1343899"/>
    <lineage>
        <taxon>Bacteria</taxon>
        <taxon>Pseudomonadati</taxon>
        <taxon>Pseudomonadota</taxon>
        <taxon>Alphaproteobacteria</taxon>
        <taxon>Sphingomonadales</taxon>
        <taxon>Sphingomonadaceae</taxon>
        <taxon>Sphingorhabdus</taxon>
    </lineage>
</organism>
<keyword evidence="2" id="KW-0288">FMN</keyword>
<dbReference type="InterPro" id="IPR035965">
    <property type="entry name" value="PAS-like_dom_sf"/>
</dbReference>
<feature type="domain" description="HTH luxR-type" evidence="4">
    <location>
        <begin position="136"/>
        <end position="201"/>
    </location>
</feature>
<feature type="domain" description="PAC" evidence="6">
    <location>
        <begin position="79"/>
        <end position="133"/>
    </location>
</feature>